<comment type="caution">
    <text evidence="9">The sequence shown here is derived from an EMBL/GenBank/DDBJ whole genome shotgun (WGS) entry which is preliminary data.</text>
</comment>
<gene>
    <name evidence="9" type="ORF">LEP1GSC105_2216</name>
</gene>
<evidence type="ECO:0000256" key="1">
    <source>
        <dbReference type="ARBA" id="ARBA00004141"/>
    </source>
</evidence>
<name>A0A0E2DJR5_LEPIR</name>
<feature type="transmembrane region" description="Helical" evidence="7">
    <location>
        <begin position="271"/>
        <end position="291"/>
    </location>
</feature>
<evidence type="ECO:0000256" key="6">
    <source>
        <dbReference type="ARBA" id="ARBA00023136"/>
    </source>
</evidence>
<dbReference type="Pfam" id="PF01694">
    <property type="entry name" value="Rhomboid"/>
    <property type="match status" value="1"/>
</dbReference>
<dbReference type="FunFam" id="1.20.1540.10:FF:000056">
    <property type="entry name" value="Peptidase, S54 family"/>
    <property type="match status" value="1"/>
</dbReference>
<accession>A0A0E2DJR5</accession>
<feature type="transmembrane region" description="Helical" evidence="7">
    <location>
        <begin position="46"/>
        <end position="64"/>
    </location>
</feature>
<feature type="transmembrane region" description="Helical" evidence="7">
    <location>
        <begin position="331"/>
        <end position="352"/>
    </location>
</feature>
<dbReference type="PANTHER" id="PTHR43731">
    <property type="entry name" value="RHOMBOID PROTEASE"/>
    <property type="match status" value="1"/>
</dbReference>
<feature type="transmembrane region" description="Helical" evidence="7">
    <location>
        <begin position="84"/>
        <end position="103"/>
    </location>
</feature>
<keyword evidence="3 7" id="KW-0812">Transmembrane</keyword>
<evidence type="ECO:0000256" key="5">
    <source>
        <dbReference type="ARBA" id="ARBA00022989"/>
    </source>
</evidence>
<feature type="domain" description="Peptidase S54 rhomboid" evidence="8">
    <location>
        <begin position="372"/>
        <end position="509"/>
    </location>
</feature>
<feature type="transmembrane region" description="Helical" evidence="7">
    <location>
        <begin position="411"/>
        <end position="432"/>
    </location>
</feature>
<keyword evidence="5 7" id="KW-1133">Transmembrane helix</keyword>
<dbReference type="InterPro" id="IPR035952">
    <property type="entry name" value="Rhomboid-like_sf"/>
</dbReference>
<feature type="transmembrane region" description="Helical" evidence="7">
    <location>
        <begin position="381"/>
        <end position="404"/>
    </location>
</feature>
<dbReference type="GO" id="GO:0016020">
    <property type="term" value="C:membrane"/>
    <property type="evidence" value="ECO:0007669"/>
    <property type="project" value="UniProtKB-SubCell"/>
</dbReference>
<dbReference type="EC" id="3.4.21.-" evidence="9"/>
<organism evidence="9 10">
    <name type="scientific">Leptospira interrogans str. UI 12758</name>
    <dbReference type="NCBI Taxonomy" id="1049938"/>
    <lineage>
        <taxon>Bacteria</taxon>
        <taxon>Pseudomonadati</taxon>
        <taxon>Spirochaetota</taxon>
        <taxon>Spirochaetia</taxon>
        <taxon>Leptospirales</taxon>
        <taxon>Leptospiraceae</taxon>
        <taxon>Leptospira</taxon>
    </lineage>
</organism>
<dbReference type="InterPro" id="IPR050925">
    <property type="entry name" value="Rhomboid_protease_S54"/>
</dbReference>
<comment type="similarity">
    <text evidence="2">Belongs to the peptidase S54 family.</text>
</comment>
<evidence type="ECO:0000313" key="10">
    <source>
        <dbReference type="Proteomes" id="UP000001340"/>
    </source>
</evidence>
<evidence type="ECO:0000259" key="8">
    <source>
        <dbReference type="Pfam" id="PF01694"/>
    </source>
</evidence>
<feature type="transmembrane region" description="Helical" evidence="7">
    <location>
        <begin position="438"/>
        <end position="456"/>
    </location>
</feature>
<evidence type="ECO:0000256" key="4">
    <source>
        <dbReference type="ARBA" id="ARBA00022801"/>
    </source>
</evidence>
<dbReference type="GO" id="GO:0004252">
    <property type="term" value="F:serine-type endopeptidase activity"/>
    <property type="evidence" value="ECO:0007669"/>
    <property type="project" value="InterPro"/>
</dbReference>
<dbReference type="RefSeq" id="WP_001099536.1">
    <property type="nucleotide sequence ID" value="NZ_AHNR02000028.1"/>
</dbReference>
<dbReference type="Proteomes" id="UP000001340">
    <property type="component" value="Unassembled WGS sequence"/>
</dbReference>
<dbReference type="InterPro" id="IPR022764">
    <property type="entry name" value="Peptidase_S54_rhomboid_dom"/>
</dbReference>
<dbReference type="AlphaFoldDB" id="A0A0E2DJR5"/>
<evidence type="ECO:0000256" key="2">
    <source>
        <dbReference type="ARBA" id="ARBA00009045"/>
    </source>
</evidence>
<reference evidence="9 10" key="1">
    <citation type="submission" date="2012-10" db="EMBL/GenBank/DDBJ databases">
        <authorList>
            <person name="Harkins D.M."/>
            <person name="Durkin A.S."/>
            <person name="Brinkac L.M."/>
            <person name="Haft D.H."/>
            <person name="Selengut J.D."/>
            <person name="Sanka R."/>
            <person name="DePew J."/>
            <person name="Purushe J."/>
            <person name="Chanthongthip A."/>
            <person name="Lattana O."/>
            <person name="Phetsouvanh R."/>
            <person name="Newton P.N."/>
            <person name="Vinetz J.M."/>
            <person name="Sutton G.G."/>
            <person name="Nierman W.C."/>
            <person name="Fouts D.E."/>
        </authorList>
    </citation>
    <scope>NUCLEOTIDE SEQUENCE [LARGE SCALE GENOMIC DNA]</scope>
    <source>
        <strain evidence="9 10">UI 12758</strain>
    </source>
</reference>
<feature type="transmembrane region" description="Helical" evidence="7">
    <location>
        <begin position="12"/>
        <end position="34"/>
    </location>
</feature>
<evidence type="ECO:0000256" key="7">
    <source>
        <dbReference type="SAM" id="Phobius"/>
    </source>
</evidence>
<proteinExistence type="inferred from homology"/>
<evidence type="ECO:0000256" key="3">
    <source>
        <dbReference type="ARBA" id="ARBA00022692"/>
    </source>
</evidence>
<protein>
    <submittedName>
        <fullName evidence="9">Peptidase, S54 family</fullName>
        <ecNumber evidence="9">3.4.21.-</ecNumber>
    </submittedName>
</protein>
<dbReference type="PANTHER" id="PTHR43731:SF14">
    <property type="entry name" value="PRESENILIN-ASSOCIATED RHOMBOID-LIKE PROTEIN, MITOCHONDRIAL"/>
    <property type="match status" value="1"/>
</dbReference>
<feature type="transmembrane region" description="Helical" evidence="7">
    <location>
        <begin position="468"/>
        <end position="485"/>
    </location>
</feature>
<evidence type="ECO:0000313" key="9">
    <source>
        <dbReference type="EMBL" id="EKR55887.1"/>
    </source>
</evidence>
<sequence length="514" mass="58985">MNTYIKKLKHILPIFLLIYVLNLILFLGARWLFTIRYEILDINEEIWDFALPIILPWIPILIWLRPRIGILRFKNEYSKGPFYLQLISALTITVSLMVSQSYLTTAMGKLEVISNIQQIESISKARYYKLINFSVDPSFAGVSANVTVTGKYNENLNLELFIGVPFLPEAKSFNEEEYKYWYGVKFKKQISNNLNDEEKEKLYTDFYEESMAIMEKYDYHSLDHFERTPTSDDRKYFLQAVESSIKRKPDESYIVLEPVQEKFENKNENKIAWFFLAFGIGVGILLVLMMFSSYKVNDSEILSQEDETEKDSLRDMLEYLLPRGNHMITSILLNLNILIFLIMIFSGVHFFYPDGPSLLEWGANRRIETLAGQWWRLLTNVFVHAGFPHLFFNGFGLIISAIFVEPILGRIRFLILYIFSGLCGSLASIVWYPNTISVGASGAIFGLYGAILGLVLMDAFPRDDKKNVLIMIVTFILTGLLWGLFGGIDNAAHIGGLVSGTLSGIILFQFGKKD</sequence>
<comment type="subcellular location">
    <subcellularLocation>
        <location evidence="1">Membrane</location>
        <topology evidence="1">Multi-pass membrane protein</topology>
    </subcellularLocation>
</comment>
<dbReference type="Gene3D" id="1.20.1540.10">
    <property type="entry name" value="Rhomboid-like"/>
    <property type="match status" value="1"/>
</dbReference>
<feature type="transmembrane region" description="Helical" evidence="7">
    <location>
        <begin position="491"/>
        <end position="510"/>
    </location>
</feature>
<dbReference type="SUPFAM" id="SSF144091">
    <property type="entry name" value="Rhomboid-like"/>
    <property type="match status" value="1"/>
</dbReference>
<dbReference type="EMBL" id="AHNR02000028">
    <property type="protein sequence ID" value="EKR55887.1"/>
    <property type="molecule type" value="Genomic_DNA"/>
</dbReference>
<keyword evidence="4 9" id="KW-0378">Hydrolase</keyword>
<keyword evidence="6 7" id="KW-0472">Membrane</keyword>